<evidence type="ECO:0000313" key="2">
    <source>
        <dbReference type="EMBL" id="AAM19024.1"/>
    </source>
</evidence>
<dbReference type="EMBL" id="AC084748">
    <property type="protein sequence ID" value="AAM19024.1"/>
    <property type="molecule type" value="Genomic_DNA"/>
</dbReference>
<reference evidence="2" key="3">
    <citation type="submission" date="2006-01" db="EMBL/GenBank/DDBJ databases">
        <title>Oryza sativa chromosome 3 BAC OSJNBa0010I09 genomic sequence.</title>
        <authorList>
            <person name="Buell C.R."/>
            <person name="Yuan Q."/>
            <person name="Ouyang S."/>
            <person name="Liu J."/>
            <person name="Gansberger K."/>
            <person name="Kim M.M."/>
            <person name="Overton II L.L."/>
            <person name="Bera J.J."/>
            <person name="Tsitrin T."/>
            <person name="Krol M.I."/>
            <person name="Jarrahi B.B."/>
            <person name="Jin S.S."/>
            <person name="Koo H."/>
            <person name="Zismann V."/>
            <person name="Hsiao J."/>
            <person name="Blunt S."/>
            <person name="Vanaken S.S."/>
            <person name="Utterback T.T."/>
            <person name="Feldblyum T.V."/>
            <person name="Yang Q.Q."/>
            <person name="Haas B.J."/>
            <person name="Suh B.B."/>
            <person name="Peterson J.J."/>
            <person name="Quackenbush J."/>
            <person name="White O."/>
            <person name="Salzberg S.L."/>
            <person name="Fraser C.M."/>
        </authorList>
    </citation>
    <scope>NUCLEOTIDE SEQUENCE</scope>
</reference>
<reference evidence="3" key="2">
    <citation type="journal article" date="2005" name="Nature">
        <title>The map-based sequence of the rice genome.</title>
        <authorList>
            <consortium name="International rice genome sequencing project (IRGSP)"/>
            <person name="Matsumoto T."/>
            <person name="Wu J."/>
            <person name="Kanamori H."/>
            <person name="Katayose Y."/>
            <person name="Fujisawa M."/>
            <person name="Namiki N."/>
            <person name="Mizuno H."/>
            <person name="Yamamoto K."/>
            <person name="Antonio B.A."/>
            <person name="Baba T."/>
            <person name="Sakata K."/>
            <person name="Nagamura Y."/>
            <person name="Aoki H."/>
            <person name="Arikawa K."/>
            <person name="Arita K."/>
            <person name="Bito T."/>
            <person name="Chiden Y."/>
            <person name="Fujitsuka N."/>
            <person name="Fukunaka R."/>
            <person name="Hamada M."/>
            <person name="Harada C."/>
            <person name="Hayashi A."/>
            <person name="Hijishita S."/>
            <person name="Honda M."/>
            <person name="Hosokawa S."/>
            <person name="Ichikawa Y."/>
            <person name="Idonuma A."/>
            <person name="Iijima M."/>
            <person name="Ikeda M."/>
            <person name="Ikeno M."/>
            <person name="Ito K."/>
            <person name="Ito S."/>
            <person name="Ito T."/>
            <person name="Ito Y."/>
            <person name="Ito Y."/>
            <person name="Iwabuchi A."/>
            <person name="Kamiya K."/>
            <person name="Karasawa W."/>
            <person name="Kurita K."/>
            <person name="Katagiri S."/>
            <person name="Kikuta A."/>
            <person name="Kobayashi H."/>
            <person name="Kobayashi N."/>
            <person name="Machita K."/>
            <person name="Maehara T."/>
            <person name="Masukawa M."/>
            <person name="Mizubayashi T."/>
            <person name="Mukai Y."/>
            <person name="Nagasaki H."/>
            <person name="Nagata Y."/>
            <person name="Naito S."/>
            <person name="Nakashima M."/>
            <person name="Nakama Y."/>
            <person name="Nakamichi Y."/>
            <person name="Nakamura M."/>
            <person name="Meguro A."/>
            <person name="Negishi M."/>
            <person name="Ohta I."/>
            <person name="Ohta T."/>
            <person name="Okamoto M."/>
            <person name="Ono N."/>
            <person name="Saji S."/>
            <person name="Sakaguchi M."/>
            <person name="Sakai K."/>
            <person name="Shibata M."/>
            <person name="Shimokawa T."/>
            <person name="Song J."/>
            <person name="Takazaki Y."/>
            <person name="Terasawa K."/>
            <person name="Tsugane M."/>
            <person name="Tsuji K."/>
            <person name="Ueda S."/>
            <person name="Waki K."/>
            <person name="Yamagata H."/>
            <person name="Yamamoto M."/>
            <person name="Yamamoto S."/>
            <person name="Yamane H."/>
            <person name="Yoshiki S."/>
            <person name="Yoshihara R."/>
            <person name="Yukawa K."/>
            <person name="Zhong H."/>
            <person name="Yano M."/>
            <person name="Yuan Q."/>
            <person name="Ouyang S."/>
            <person name="Liu J."/>
            <person name="Jones K.M."/>
            <person name="Gansberger K."/>
            <person name="Moffat K."/>
            <person name="Hill J."/>
            <person name="Bera J."/>
            <person name="Fadrosh D."/>
            <person name="Jin S."/>
            <person name="Johri S."/>
            <person name="Kim M."/>
            <person name="Overton L."/>
            <person name="Reardon M."/>
            <person name="Tsitrin T."/>
            <person name="Vuong H."/>
            <person name="Weaver B."/>
            <person name="Ciecko A."/>
            <person name="Tallon L."/>
            <person name="Jackson J."/>
            <person name="Pai G."/>
            <person name="Aken S.V."/>
            <person name="Utterback T."/>
            <person name="Reidmuller S."/>
            <person name="Feldblyum T."/>
            <person name="Hsiao J."/>
            <person name="Zismann V."/>
            <person name="Iobst S."/>
            <person name="de Vazeille A.R."/>
            <person name="Buell C.R."/>
            <person name="Ying K."/>
            <person name="Li Y."/>
            <person name="Lu T."/>
            <person name="Huang Y."/>
            <person name="Zhao Q."/>
            <person name="Feng Q."/>
            <person name="Zhang L."/>
            <person name="Zhu J."/>
            <person name="Weng Q."/>
            <person name="Mu J."/>
            <person name="Lu Y."/>
            <person name="Fan D."/>
            <person name="Liu Y."/>
            <person name="Guan J."/>
            <person name="Zhang Y."/>
            <person name="Yu S."/>
            <person name="Liu X."/>
            <person name="Zhang Y."/>
            <person name="Hong G."/>
            <person name="Han B."/>
            <person name="Choisne N."/>
            <person name="Demange N."/>
            <person name="Orjeda G."/>
            <person name="Samain S."/>
            <person name="Cattolico L."/>
            <person name="Pelletier E."/>
            <person name="Couloux A."/>
            <person name="Segurens B."/>
            <person name="Wincker P."/>
            <person name="D'Hont A."/>
            <person name="Scarpelli C."/>
            <person name="Weissenbach J."/>
            <person name="Salanoubat M."/>
            <person name="Quetier F."/>
            <person name="Yu Y."/>
            <person name="Kim H.R."/>
            <person name="Rambo T."/>
            <person name="Currie J."/>
            <person name="Collura K."/>
            <person name="Luo M."/>
            <person name="Yang T."/>
            <person name="Ammiraju J.S.S."/>
            <person name="Engler F."/>
            <person name="Soderlund C."/>
            <person name="Wing R.A."/>
            <person name="Palmer L.E."/>
            <person name="de la Bastide M."/>
            <person name="Spiegel L."/>
            <person name="Nascimento L."/>
            <person name="Zutavern T."/>
            <person name="O'Shaughnessy A."/>
            <person name="Dike S."/>
            <person name="Dedhia N."/>
            <person name="Preston R."/>
            <person name="Balija V."/>
            <person name="McCombie W.R."/>
            <person name="Chow T."/>
            <person name="Chen H."/>
            <person name="Chung M."/>
            <person name="Chen C."/>
            <person name="Shaw J."/>
            <person name="Wu H."/>
            <person name="Hsiao K."/>
            <person name="Chao Y."/>
            <person name="Chu M."/>
            <person name="Cheng C."/>
            <person name="Hour A."/>
            <person name="Lee P."/>
            <person name="Lin S."/>
            <person name="Lin Y."/>
            <person name="Liou J."/>
            <person name="Liu S."/>
            <person name="Hsing Y."/>
            <person name="Raghuvanshi S."/>
            <person name="Mohanty A."/>
            <person name="Bharti A.K."/>
            <person name="Gaur A."/>
            <person name="Gupta V."/>
            <person name="Kumar D."/>
            <person name="Ravi V."/>
            <person name="Vij S."/>
            <person name="Kapur A."/>
            <person name="Khurana P."/>
            <person name="Khurana P."/>
            <person name="Khurana J.P."/>
            <person name="Tyagi A.K."/>
            <person name="Gaikwad K."/>
            <person name="Singh A."/>
            <person name="Dalal V."/>
            <person name="Srivastava S."/>
            <person name="Dixit A."/>
            <person name="Pal A.K."/>
            <person name="Ghazi I.A."/>
            <person name="Yadav M."/>
            <person name="Pandit A."/>
            <person name="Bhargava A."/>
            <person name="Sureshbabu K."/>
            <person name="Batra K."/>
            <person name="Sharma T.R."/>
            <person name="Mohapatra T."/>
            <person name="Singh N.K."/>
            <person name="Messing J."/>
            <person name="Nelson A.B."/>
            <person name="Fuks G."/>
            <person name="Kavchok S."/>
            <person name="Keizer G."/>
            <person name="Linton E."/>
            <person name="Llaca V."/>
            <person name="Song R."/>
            <person name="Tanyolac B."/>
            <person name="Young S."/>
            <person name="Ho-Il K."/>
            <person name="Hahn J.H."/>
            <person name="Sangsakoo G."/>
            <person name="Vanavichit A."/>
            <person name="de Mattos Luiz.A.T."/>
            <person name="Zimmer P.D."/>
            <person name="Malone G."/>
            <person name="Dellagostin O."/>
            <person name="de Oliveira A.C."/>
            <person name="Bevan M."/>
            <person name="Bancroft I."/>
            <person name="Minx P."/>
            <person name="Cordum H."/>
            <person name="Wilson R."/>
            <person name="Cheng Z."/>
            <person name="Jin W."/>
            <person name="Jiang J."/>
            <person name="Leong S.A."/>
            <person name="Iwama H."/>
            <person name="Gojobori T."/>
            <person name="Itoh T."/>
            <person name="Niimura Y."/>
            <person name="Fujii Y."/>
            <person name="Habara T."/>
            <person name="Sakai H."/>
            <person name="Sato Y."/>
            <person name="Wilson G."/>
            <person name="Kumar K."/>
            <person name="McCouch S."/>
            <person name="Juretic N."/>
            <person name="Hoen D."/>
            <person name="Wright S."/>
            <person name="Bruskiewich R."/>
            <person name="Bureau T."/>
            <person name="Miyao A."/>
            <person name="Hirochika H."/>
            <person name="Nishikawa T."/>
            <person name="Kadowaki K."/>
            <person name="Sugiura M."/>
            <person name="Burr B."/>
            <person name="Sasaki T."/>
        </authorList>
    </citation>
    <scope>NUCLEOTIDE SEQUENCE [LARGE SCALE GENOMIC DNA]</scope>
    <source>
        <strain evidence="3">cv. Nipponbare</strain>
    </source>
</reference>
<reference evidence="3" key="5">
    <citation type="journal article" date="2008" name="Nucleic Acids Res.">
        <title>The rice annotation project database (RAP-DB): 2008 update.</title>
        <authorList>
            <consortium name="The rice annotation project (RAP)"/>
        </authorList>
    </citation>
    <scope>GENOME REANNOTATION</scope>
    <source>
        <strain evidence="3">cv. Nipponbare</strain>
    </source>
</reference>
<reference evidence="1" key="1">
    <citation type="submission" date="2002-04" db="EMBL/GenBank/DDBJ databases">
        <authorList>
            <person name="Buell R."/>
        </authorList>
    </citation>
    <scope>NUCLEOTIDE SEQUENCE</scope>
</reference>
<evidence type="ECO:0000313" key="1">
    <source>
        <dbReference type="EMBL" id="AAK09216.1"/>
    </source>
</evidence>
<evidence type="ECO:0000313" key="3">
    <source>
        <dbReference type="Proteomes" id="UP000000763"/>
    </source>
</evidence>
<sequence length="122" mass="13139">MAATASRCPLYVTAPVRGVGVEENAAACKEWDVGNTINSCVASAWGGRDGRDLTFFSRRGRRGARRRLALCGEEDKRGGVCQNMGKKLGPLVNLEILAEALSNMAIDWEIVFLCVPVLEVVG</sequence>
<dbReference type="Proteomes" id="UP000000763">
    <property type="component" value="Chromosome 3"/>
</dbReference>
<name>Q10CX7_ORYSJ</name>
<protein>
    <submittedName>
        <fullName evidence="1">Uncharacterized protein</fullName>
    </submittedName>
</protein>
<dbReference type="EMBL" id="AC084320">
    <property type="protein sequence ID" value="AAK09216.1"/>
    <property type="molecule type" value="Genomic_DNA"/>
</dbReference>
<accession>Q10CX7</accession>
<dbReference type="AlphaFoldDB" id="Q10CX7"/>
<proteinExistence type="predicted"/>
<reference evidence="1" key="4">
    <citation type="submission" date="2006-01" db="EMBL/GenBank/DDBJ databases">
        <title>Oryza sativa chromosome 3 BAC OSJNBa0091J19 genomic sequence.</title>
        <authorList>
            <person name="Buell C.R."/>
            <person name="Yuan Q."/>
            <person name="Moffat K.S."/>
            <person name="Hill J.N."/>
            <person name="Burr P.C."/>
            <person name="Hsiao J."/>
            <person name="Zismann V."/>
            <person name="Pai G."/>
            <person name="Bowman C.L."/>
            <person name="Fujii C.Y."/>
            <person name="VanAken S.E."/>
            <person name="Bowman C.L."/>
            <person name="Craven B."/>
            <person name="Utterback T.R."/>
            <person name="Khalak H."/>
            <person name="Feldblyum T.V."/>
            <person name="Quackenbush J."/>
            <person name="White O."/>
            <person name="Salzberg S.L."/>
            <person name="Fraser C.M."/>
        </authorList>
    </citation>
    <scope>NUCLEOTIDE SEQUENCE</scope>
</reference>
<gene>
    <name evidence="2" type="primary">OSJNBa0010I09.23</name>
    <name evidence="1" type="ORF">OSJNBa0091J19.27</name>
</gene>
<organism evidence="1 3">
    <name type="scientific">Oryza sativa subsp. japonica</name>
    <name type="common">Rice</name>
    <dbReference type="NCBI Taxonomy" id="39947"/>
    <lineage>
        <taxon>Eukaryota</taxon>
        <taxon>Viridiplantae</taxon>
        <taxon>Streptophyta</taxon>
        <taxon>Embryophyta</taxon>
        <taxon>Tracheophyta</taxon>
        <taxon>Spermatophyta</taxon>
        <taxon>Magnoliopsida</taxon>
        <taxon>Liliopsida</taxon>
        <taxon>Poales</taxon>
        <taxon>Poaceae</taxon>
        <taxon>BOP clade</taxon>
        <taxon>Oryzoideae</taxon>
        <taxon>Oryzeae</taxon>
        <taxon>Oryzinae</taxon>
        <taxon>Oryza</taxon>
        <taxon>Oryza sativa</taxon>
    </lineage>
</organism>